<keyword evidence="2" id="KW-0805">Transcription regulation</keyword>
<protein>
    <recommendedName>
        <fullName evidence="9">Transcription factor domain-containing protein</fullName>
    </recommendedName>
</protein>
<evidence type="ECO:0000256" key="4">
    <source>
        <dbReference type="ARBA" id="ARBA00023163"/>
    </source>
</evidence>
<comment type="subcellular location">
    <subcellularLocation>
        <location evidence="1">Nucleus</location>
    </subcellularLocation>
</comment>
<keyword evidence="3" id="KW-0238">DNA-binding</keyword>
<dbReference type="InParanoid" id="A0A2T3A372"/>
<dbReference type="PANTHER" id="PTHR31845:SF10">
    <property type="entry name" value="ZN(II)2CYS6 TRANSCRIPTION FACTOR (EUROFUNG)"/>
    <property type="match status" value="1"/>
</dbReference>
<feature type="compositionally biased region" description="Polar residues" evidence="6">
    <location>
        <begin position="39"/>
        <end position="50"/>
    </location>
</feature>
<dbReference type="Proteomes" id="UP000241462">
    <property type="component" value="Unassembled WGS sequence"/>
</dbReference>
<reference evidence="7 8" key="1">
    <citation type="journal article" date="2018" name="Mycol. Prog.">
        <title>Coniella lustricola, a new species from submerged detritus.</title>
        <authorList>
            <person name="Raudabaugh D.B."/>
            <person name="Iturriaga T."/>
            <person name="Carver A."/>
            <person name="Mondo S."/>
            <person name="Pangilinan J."/>
            <person name="Lipzen A."/>
            <person name="He G."/>
            <person name="Amirebrahimi M."/>
            <person name="Grigoriev I.V."/>
            <person name="Miller A.N."/>
        </authorList>
    </citation>
    <scope>NUCLEOTIDE SEQUENCE [LARGE SCALE GENOMIC DNA]</scope>
    <source>
        <strain evidence="7 8">B22-T-1</strain>
    </source>
</reference>
<feature type="region of interest" description="Disordered" evidence="6">
    <location>
        <begin position="532"/>
        <end position="552"/>
    </location>
</feature>
<keyword evidence="4" id="KW-0804">Transcription</keyword>
<evidence type="ECO:0000313" key="7">
    <source>
        <dbReference type="EMBL" id="PSR82105.1"/>
    </source>
</evidence>
<feature type="compositionally biased region" description="Low complexity" evidence="6">
    <location>
        <begin position="634"/>
        <end position="643"/>
    </location>
</feature>
<gene>
    <name evidence="7" type="ORF">BD289DRAFT_484068</name>
</gene>
<accession>A0A2T3A372</accession>
<dbReference type="GO" id="GO:0000981">
    <property type="term" value="F:DNA-binding transcription factor activity, RNA polymerase II-specific"/>
    <property type="evidence" value="ECO:0007669"/>
    <property type="project" value="TreeGrafter"/>
</dbReference>
<sequence length="728" mass="80609">MSLLNASQQIQQSSPSSSGHTPPSSTPAVPAWEHHRNSIHQLLNHGTETQDGAGESGLPDYRPYHEQQHQQDPSSTTTSTPASNLHASARLIPPTGLVQPASVAATDHRDHSTGPPPIATRPMSPPPGLFTRPAATGDYVDIVKGFRVSYLEAERHLDLYRTVHASYFPFVPIPVLMSARELFDRSPFLFRAIIAVTAPQSGDVQAEYRIWFREYVAQHVVVNNERKLEVLQAILVHLAWGEFYFMVDSQATNLMQLAEALMIDLGLNRWPMDFNKANFMLIRDALVSAGNKAPVRKTHSLDEMRAALGVFYVCSLSSTLFRRHNPMMYSSYFQKCCDTLSAANDFDSDRFLVALVKMQQLLNRAADIIPYADDETAARTPYSPFHMALTAARKELDALVREQPAEVECNPLFWTHYHATVCRLFEPVIYIRPPSSSSSSSSSSPSNTASLGGLAGYNDPAQRTAALWQCLSSARDFFTAYAAIPTQNFPCMPFQNMHIAFCLVTTCKLLFLGDEPSGTSFAVAAAAAAPSSSNSMHNTNNNNSSFPATVGGGSGTDPDWNPCLAREAVDFDAICVKIREVWESVERLPAALGRSMRFISPEKTVIAAYKDKIQWMREWYATRTRPRQQHHHPQQQQQQQQQQDASLGLGVGDFRRDNNRGGMMMSERQKAGTAMGIGVNGSSGYAQGDAMDIDYGVSGMMPGALDDTFWQVMLDWSWNPPMDLVEVQ</sequence>
<dbReference type="STRING" id="2025994.A0A2T3A372"/>
<dbReference type="GO" id="GO:0000976">
    <property type="term" value="F:transcription cis-regulatory region binding"/>
    <property type="evidence" value="ECO:0007669"/>
    <property type="project" value="TreeGrafter"/>
</dbReference>
<dbReference type="AlphaFoldDB" id="A0A2T3A372"/>
<feature type="region of interest" description="Disordered" evidence="6">
    <location>
        <begin position="1"/>
        <end position="82"/>
    </location>
</feature>
<feature type="compositionally biased region" description="Pro residues" evidence="6">
    <location>
        <begin position="114"/>
        <end position="128"/>
    </location>
</feature>
<organism evidence="7 8">
    <name type="scientific">Coniella lustricola</name>
    <dbReference type="NCBI Taxonomy" id="2025994"/>
    <lineage>
        <taxon>Eukaryota</taxon>
        <taxon>Fungi</taxon>
        <taxon>Dikarya</taxon>
        <taxon>Ascomycota</taxon>
        <taxon>Pezizomycotina</taxon>
        <taxon>Sordariomycetes</taxon>
        <taxon>Sordariomycetidae</taxon>
        <taxon>Diaporthales</taxon>
        <taxon>Schizoparmaceae</taxon>
        <taxon>Coniella</taxon>
    </lineage>
</organism>
<proteinExistence type="predicted"/>
<evidence type="ECO:0000256" key="6">
    <source>
        <dbReference type="SAM" id="MobiDB-lite"/>
    </source>
</evidence>
<evidence type="ECO:0000256" key="5">
    <source>
        <dbReference type="ARBA" id="ARBA00023242"/>
    </source>
</evidence>
<keyword evidence="8" id="KW-1185">Reference proteome</keyword>
<name>A0A2T3A372_9PEZI</name>
<dbReference type="OrthoDB" id="5217604at2759"/>
<feature type="compositionally biased region" description="Low complexity" evidence="6">
    <location>
        <begin position="532"/>
        <end position="545"/>
    </location>
</feature>
<evidence type="ECO:0000256" key="1">
    <source>
        <dbReference type="ARBA" id="ARBA00004123"/>
    </source>
</evidence>
<feature type="compositionally biased region" description="Low complexity" evidence="6">
    <location>
        <begin position="73"/>
        <end position="82"/>
    </location>
</feature>
<evidence type="ECO:0000313" key="8">
    <source>
        <dbReference type="Proteomes" id="UP000241462"/>
    </source>
</evidence>
<feature type="region of interest" description="Disordered" evidence="6">
    <location>
        <begin position="100"/>
        <end position="131"/>
    </location>
</feature>
<dbReference type="PANTHER" id="PTHR31845">
    <property type="entry name" value="FINGER DOMAIN PROTEIN, PUTATIVE-RELATED"/>
    <property type="match status" value="1"/>
</dbReference>
<keyword evidence="5" id="KW-0539">Nucleus</keyword>
<dbReference type="EMBL" id="KZ678487">
    <property type="protein sequence ID" value="PSR82105.1"/>
    <property type="molecule type" value="Genomic_DNA"/>
</dbReference>
<evidence type="ECO:0000256" key="3">
    <source>
        <dbReference type="ARBA" id="ARBA00023125"/>
    </source>
</evidence>
<dbReference type="GO" id="GO:0005634">
    <property type="term" value="C:nucleus"/>
    <property type="evidence" value="ECO:0007669"/>
    <property type="project" value="UniProtKB-SubCell"/>
</dbReference>
<evidence type="ECO:0008006" key="9">
    <source>
        <dbReference type="Google" id="ProtNLM"/>
    </source>
</evidence>
<evidence type="ECO:0000256" key="2">
    <source>
        <dbReference type="ARBA" id="ARBA00023015"/>
    </source>
</evidence>
<feature type="compositionally biased region" description="Basic residues" evidence="6">
    <location>
        <begin position="624"/>
        <end position="633"/>
    </location>
</feature>
<feature type="region of interest" description="Disordered" evidence="6">
    <location>
        <begin position="624"/>
        <end position="652"/>
    </location>
</feature>
<feature type="compositionally biased region" description="Low complexity" evidence="6">
    <location>
        <begin position="7"/>
        <end position="27"/>
    </location>
</feature>
<dbReference type="CDD" id="cd12148">
    <property type="entry name" value="fungal_TF_MHR"/>
    <property type="match status" value="1"/>
</dbReference>
<dbReference type="InterPro" id="IPR051089">
    <property type="entry name" value="prtT"/>
</dbReference>